<accession>A0ACB8WXS8</accession>
<dbReference type="Proteomes" id="UP000831701">
    <property type="component" value="Chromosome 5"/>
</dbReference>
<evidence type="ECO:0000313" key="2">
    <source>
        <dbReference type="Proteomes" id="UP000831701"/>
    </source>
</evidence>
<protein>
    <submittedName>
        <fullName evidence="1">Uncharacterized protein</fullName>
    </submittedName>
</protein>
<feature type="non-terminal residue" evidence="1">
    <location>
        <position position="1"/>
    </location>
</feature>
<organism evidence="1 2">
    <name type="scientific">Scortum barcoo</name>
    <name type="common">barcoo grunter</name>
    <dbReference type="NCBI Taxonomy" id="214431"/>
    <lineage>
        <taxon>Eukaryota</taxon>
        <taxon>Metazoa</taxon>
        <taxon>Chordata</taxon>
        <taxon>Craniata</taxon>
        <taxon>Vertebrata</taxon>
        <taxon>Euteleostomi</taxon>
        <taxon>Actinopterygii</taxon>
        <taxon>Neopterygii</taxon>
        <taxon>Teleostei</taxon>
        <taxon>Neoteleostei</taxon>
        <taxon>Acanthomorphata</taxon>
        <taxon>Eupercaria</taxon>
        <taxon>Centrarchiformes</taxon>
        <taxon>Terapontoidei</taxon>
        <taxon>Terapontidae</taxon>
        <taxon>Scortum</taxon>
    </lineage>
</organism>
<evidence type="ECO:0000313" key="1">
    <source>
        <dbReference type="EMBL" id="KAI3372324.1"/>
    </source>
</evidence>
<comment type="caution">
    <text evidence="1">The sequence shown here is derived from an EMBL/GenBank/DDBJ whole genome shotgun (WGS) entry which is preliminary data.</text>
</comment>
<reference evidence="1" key="1">
    <citation type="submission" date="2022-04" db="EMBL/GenBank/DDBJ databases">
        <title>Jade perch genome.</title>
        <authorList>
            <person name="Chao B."/>
        </authorList>
    </citation>
    <scope>NUCLEOTIDE SEQUENCE</scope>
    <source>
        <strain evidence="1">CB-2022</strain>
    </source>
</reference>
<gene>
    <name evidence="1" type="ORF">L3Q82_022830</name>
</gene>
<proteinExistence type="predicted"/>
<sequence>VPIVSGVYSGRSKLQLAQRRSRPKIRRPGLRHTSMASSHCVWIALFCLSAMTSDTGVCGRAVDTAGFLSRWPQGAGEASGAALRTDALRRWRRGVAGAQQERCAELEAPWMENARPAPADNATLLQLRVRPSSPGALRGPVFPGKSLFSFVRRVYRCCQEGENCRRVKGIQGRLRGDMDVELLLTRDIVSLTVMRAELHLQLSNPQDLDIHPVLSSMAKRGLPTRYSLWSRGNMVELRVDLLFLFQSLQEVAGGARGGPSLVNMRRVVFSSRGDPPGEKPTSEALQDTDGDVWGDGVANALPVLELGLVLGCSQAGSGVSCGVGGVRILHTPFMALHYR</sequence>
<name>A0ACB8WXS8_9TELE</name>
<keyword evidence="2" id="KW-1185">Reference proteome</keyword>
<dbReference type="EMBL" id="CM041535">
    <property type="protein sequence ID" value="KAI3372324.1"/>
    <property type="molecule type" value="Genomic_DNA"/>
</dbReference>